<dbReference type="GO" id="GO:0044010">
    <property type="term" value="P:single-species biofilm formation"/>
    <property type="evidence" value="ECO:0007669"/>
    <property type="project" value="TreeGrafter"/>
</dbReference>
<keyword evidence="2" id="KW-0808">Transferase</keyword>
<gene>
    <name evidence="2" type="primary">wcaA</name>
</gene>
<evidence type="ECO:0000259" key="1">
    <source>
        <dbReference type="Pfam" id="PF00535"/>
    </source>
</evidence>
<organism evidence="2">
    <name type="scientific">Klebsiella sp. 4349</name>
    <dbReference type="NCBI Taxonomy" id="1497839"/>
    <lineage>
        <taxon>Bacteria</taxon>
        <taxon>Pseudomonadati</taxon>
        <taxon>Pseudomonadota</taxon>
        <taxon>Gammaproteobacteria</taxon>
        <taxon>Enterobacterales</taxon>
        <taxon>Enterobacteriaceae</taxon>
        <taxon>Klebsiella/Raoultella group</taxon>
        <taxon>Klebsiella</taxon>
    </lineage>
</organism>
<dbReference type="EMBL" id="AB924607">
    <property type="protein sequence ID" value="BAT24325.1"/>
    <property type="molecule type" value="Genomic_DNA"/>
</dbReference>
<dbReference type="GO" id="GO:0016740">
    <property type="term" value="F:transferase activity"/>
    <property type="evidence" value="ECO:0007669"/>
    <property type="project" value="UniProtKB-KW"/>
</dbReference>
<reference evidence="2" key="1">
    <citation type="submission" date="2014-04" db="EMBL/GenBank/DDBJ databases">
        <authorList>
            <person name="Harrison E."/>
        </authorList>
    </citation>
    <scope>NUCLEOTIDE SEQUENCE</scope>
    <source>
        <strain evidence="2">4349</strain>
    </source>
</reference>
<dbReference type="PANTHER" id="PTHR43685:SF13">
    <property type="entry name" value="O ANTIGEN BIOSYNTHESIS RHAMNOSYLTRANSFERASE RFBN"/>
    <property type="match status" value="1"/>
</dbReference>
<dbReference type="Pfam" id="PF00535">
    <property type="entry name" value="Glycos_transf_2"/>
    <property type="match status" value="1"/>
</dbReference>
<dbReference type="SUPFAM" id="SSF53448">
    <property type="entry name" value="Nucleotide-diphospho-sugar transferases"/>
    <property type="match status" value="1"/>
</dbReference>
<feature type="domain" description="Glycosyltransferase 2-like" evidence="1">
    <location>
        <begin position="4"/>
        <end position="171"/>
    </location>
</feature>
<name>A0A0P0YT17_9ENTR</name>
<dbReference type="InterPro" id="IPR050834">
    <property type="entry name" value="Glycosyltransf_2"/>
</dbReference>
<reference evidence="2" key="2">
    <citation type="journal article" date="2015" name="Sci. Rep.">
        <title>Genetic analysis of capsular polysaccharide synthesis gene clusters in 79 capsular types of Klebsiella spp.</title>
        <authorList>
            <person name="Pan Y.J."/>
            <person name="Lin T.L."/>
            <person name="Chen C.T."/>
            <person name="Chen Y.Y."/>
            <person name="Hsieh P.F."/>
            <person name="Hsu C.R."/>
            <person name="Wu M.C."/>
            <person name="Wang J.T."/>
        </authorList>
    </citation>
    <scope>NUCLEOTIDE SEQUENCE</scope>
    <source>
        <strain evidence="2">4349</strain>
    </source>
</reference>
<evidence type="ECO:0000313" key="2">
    <source>
        <dbReference type="EMBL" id="BAT24325.1"/>
    </source>
</evidence>
<dbReference type="InterPro" id="IPR001173">
    <property type="entry name" value="Glyco_trans_2-like"/>
</dbReference>
<dbReference type="Gene3D" id="3.90.550.10">
    <property type="entry name" value="Spore Coat Polysaccharide Biosynthesis Protein SpsA, Chain A"/>
    <property type="match status" value="1"/>
</dbReference>
<sequence length="302" mass="34565">MRACIIIPTYNGGALWERVATSIQKNVSNVRDVLVIDSGSTDNTVVIAKQHNFTVKQIEKKNFNHGGTRNLAFDLHHTNYDIAIFLTQDAIPEPNFVTEICKAFEDPMVVCAYGRQLPHDDANPISMHARYFNYPEISYVVTALDKEKMGMRTVFLSNSFSAYRVSTFSKIGQFPSNTILSEDMFFAAQSIIAGYKVAYVSDAKVKHSHNYSFKEEFKRYFDIGVFHRNESWIRKKFGGAGGEGKKFILSELNYLFKNNPCYIPISMLNNVCKIAGYKLGQYYNYLPKNIVKKISMHKGYWR</sequence>
<dbReference type="AlphaFoldDB" id="A0A0P0YT17"/>
<dbReference type="InterPro" id="IPR029044">
    <property type="entry name" value="Nucleotide-diphossugar_trans"/>
</dbReference>
<protein>
    <submittedName>
        <fullName evidence="2">Rhamnosyl transferase</fullName>
    </submittedName>
</protein>
<dbReference type="PANTHER" id="PTHR43685">
    <property type="entry name" value="GLYCOSYLTRANSFERASE"/>
    <property type="match status" value="1"/>
</dbReference>
<accession>A0A0P0YT17</accession>
<proteinExistence type="predicted"/>